<sequence>MPKASLREDILQAGLEVMSSQGYGAGVRDIVAAAEAPQGSFTNHFRSKEAFAAEVIERYFDYVKGLMAQTLGDASLAPLERIRAYLDLISGKLAAAGWARGCLIGNFSLEAPPQSEALRLQLARIFGEWRAPFAACIAEAQQAGQLDSTLAADDLADFVLAAWQGAMLRMKVEHDPRPLEQFKTVAFSSFLKPKEA</sequence>
<dbReference type="AlphaFoldDB" id="A0A7W5B9K6"/>
<evidence type="ECO:0000256" key="4">
    <source>
        <dbReference type="PROSITE-ProRule" id="PRU00335"/>
    </source>
</evidence>
<name>A0A7W5B9K6_9BURK</name>
<dbReference type="PANTHER" id="PTHR47506:SF6">
    <property type="entry name" value="HTH-TYPE TRANSCRIPTIONAL REPRESSOR NEMR"/>
    <property type="match status" value="1"/>
</dbReference>
<keyword evidence="1" id="KW-0805">Transcription regulation</keyword>
<dbReference type="SUPFAM" id="SSF46689">
    <property type="entry name" value="Homeodomain-like"/>
    <property type="match status" value="1"/>
</dbReference>
<dbReference type="Pfam" id="PF00440">
    <property type="entry name" value="TetR_N"/>
    <property type="match status" value="1"/>
</dbReference>
<dbReference type="RefSeq" id="WP_183440804.1">
    <property type="nucleotide sequence ID" value="NZ_JACHXD010000004.1"/>
</dbReference>
<keyword evidence="3" id="KW-0804">Transcription</keyword>
<proteinExistence type="predicted"/>
<evidence type="ECO:0000256" key="1">
    <source>
        <dbReference type="ARBA" id="ARBA00023015"/>
    </source>
</evidence>
<keyword evidence="7" id="KW-1185">Reference proteome</keyword>
<evidence type="ECO:0000256" key="3">
    <source>
        <dbReference type="ARBA" id="ARBA00023163"/>
    </source>
</evidence>
<dbReference type="Pfam" id="PF16925">
    <property type="entry name" value="TetR_C_13"/>
    <property type="match status" value="1"/>
</dbReference>
<reference evidence="6 7" key="1">
    <citation type="submission" date="2020-08" db="EMBL/GenBank/DDBJ databases">
        <title>Genomic Encyclopedia of Type Strains, Phase III (KMG-III): the genomes of soil and plant-associated and newly described type strains.</title>
        <authorList>
            <person name="Whitman W."/>
        </authorList>
    </citation>
    <scope>NUCLEOTIDE SEQUENCE [LARGE SCALE GENOMIC DNA]</scope>
    <source>
        <strain evidence="6 7">CECT 8897</strain>
    </source>
</reference>
<comment type="caution">
    <text evidence="6">The sequence shown here is derived from an EMBL/GenBank/DDBJ whole genome shotgun (WGS) entry which is preliminary data.</text>
</comment>
<dbReference type="SUPFAM" id="SSF48498">
    <property type="entry name" value="Tetracyclin repressor-like, C-terminal domain"/>
    <property type="match status" value="1"/>
</dbReference>
<dbReference type="GO" id="GO:0003677">
    <property type="term" value="F:DNA binding"/>
    <property type="evidence" value="ECO:0007669"/>
    <property type="project" value="UniProtKB-UniRule"/>
</dbReference>
<dbReference type="InterPro" id="IPR011075">
    <property type="entry name" value="TetR_C"/>
</dbReference>
<dbReference type="InterPro" id="IPR036271">
    <property type="entry name" value="Tet_transcr_reg_TetR-rel_C_sf"/>
</dbReference>
<evidence type="ECO:0000259" key="5">
    <source>
        <dbReference type="PROSITE" id="PS50977"/>
    </source>
</evidence>
<dbReference type="Gene3D" id="1.10.357.10">
    <property type="entry name" value="Tetracycline Repressor, domain 2"/>
    <property type="match status" value="1"/>
</dbReference>
<gene>
    <name evidence="6" type="ORF">FHS03_001983</name>
</gene>
<evidence type="ECO:0000313" key="7">
    <source>
        <dbReference type="Proteomes" id="UP000541535"/>
    </source>
</evidence>
<evidence type="ECO:0000313" key="6">
    <source>
        <dbReference type="EMBL" id="MBB3118938.1"/>
    </source>
</evidence>
<dbReference type="Proteomes" id="UP000541535">
    <property type="component" value="Unassembled WGS sequence"/>
</dbReference>
<protein>
    <submittedName>
        <fullName evidence="6">TetR/AcrR family transcriptional repressor of nem operon</fullName>
    </submittedName>
</protein>
<dbReference type="PANTHER" id="PTHR47506">
    <property type="entry name" value="TRANSCRIPTIONAL REGULATORY PROTEIN"/>
    <property type="match status" value="1"/>
</dbReference>
<keyword evidence="2 4" id="KW-0238">DNA-binding</keyword>
<dbReference type="InterPro" id="IPR009057">
    <property type="entry name" value="Homeodomain-like_sf"/>
</dbReference>
<evidence type="ECO:0000256" key="2">
    <source>
        <dbReference type="ARBA" id="ARBA00023125"/>
    </source>
</evidence>
<accession>A0A7W5B9K6</accession>
<feature type="DNA-binding region" description="H-T-H motif" evidence="4">
    <location>
        <begin position="26"/>
        <end position="45"/>
    </location>
</feature>
<dbReference type="PROSITE" id="PS50977">
    <property type="entry name" value="HTH_TETR_2"/>
    <property type="match status" value="1"/>
</dbReference>
<organism evidence="6 7">
    <name type="scientific">Pseudoduganella violacea</name>
    <dbReference type="NCBI Taxonomy" id="1715466"/>
    <lineage>
        <taxon>Bacteria</taxon>
        <taxon>Pseudomonadati</taxon>
        <taxon>Pseudomonadota</taxon>
        <taxon>Betaproteobacteria</taxon>
        <taxon>Burkholderiales</taxon>
        <taxon>Oxalobacteraceae</taxon>
        <taxon>Telluria group</taxon>
        <taxon>Pseudoduganella</taxon>
    </lineage>
</organism>
<feature type="domain" description="HTH tetR-type" evidence="5">
    <location>
        <begin position="4"/>
        <end position="63"/>
    </location>
</feature>
<dbReference type="EMBL" id="JACHXD010000004">
    <property type="protein sequence ID" value="MBB3118938.1"/>
    <property type="molecule type" value="Genomic_DNA"/>
</dbReference>
<dbReference type="InterPro" id="IPR001647">
    <property type="entry name" value="HTH_TetR"/>
</dbReference>